<protein>
    <recommendedName>
        <fullName evidence="3">Integral membrane protein</fullName>
    </recommendedName>
</protein>
<feature type="transmembrane region" description="Helical" evidence="1">
    <location>
        <begin position="66"/>
        <end position="82"/>
    </location>
</feature>
<feature type="transmembrane region" description="Helical" evidence="1">
    <location>
        <begin position="88"/>
        <end position="112"/>
    </location>
</feature>
<keyword evidence="1" id="KW-1133">Transmembrane helix</keyword>
<reference evidence="2" key="1">
    <citation type="submission" date="2020-02" db="EMBL/GenBank/DDBJ databases">
        <authorList>
            <person name="Meier V. D."/>
        </authorList>
    </citation>
    <scope>NUCLEOTIDE SEQUENCE</scope>
    <source>
        <strain evidence="2">AVDCRST_MAG60</strain>
    </source>
</reference>
<proteinExistence type="predicted"/>
<sequence length="133" mass="13646">MLPVPSAKRPRLGLLGRVLVSLAVLVVGACAAIAATLVHERWWGLTLGLGAVALSAYALPPGGRRFAFVLGWFGAITYAVLPRTEGDYLIASSGAGYALLGGSFAVFLTALATLPGPRSRRRGGAGDPSDLEG</sequence>
<accession>A0A6J4NHV5</accession>
<feature type="transmembrane region" description="Helical" evidence="1">
    <location>
        <begin position="12"/>
        <end position="36"/>
    </location>
</feature>
<gene>
    <name evidence="2" type="ORF">AVDCRST_MAG60-1191</name>
</gene>
<organism evidence="2">
    <name type="scientific">uncultured Nocardioides sp</name>
    <dbReference type="NCBI Taxonomy" id="198441"/>
    <lineage>
        <taxon>Bacteria</taxon>
        <taxon>Bacillati</taxon>
        <taxon>Actinomycetota</taxon>
        <taxon>Actinomycetes</taxon>
        <taxon>Propionibacteriales</taxon>
        <taxon>Nocardioidaceae</taxon>
        <taxon>Nocardioides</taxon>
        <taxon>environmental samples</taxon>
    </lineage>
</organism>
<dbReference type="EMBL" id="CADCUN010000125">
    <property type="protein sequence ID" value="CAA9385512.1"/>
    <property type="molecule type" value="Genomic_DNA"/>
</dbReference>
<keyword evidence="1" id="KW-0812">Transmembrane</keyword>
<evidence type="ECO:0000256" key="1">
    <source>
        <dbReference type="SAM" id="Phobius"/>
    </source>
</evidence>
<evidence type="ECO:0000313" key="2">
    <source>
        <dbReference type="EMBL" id="CAA9385512.1"/>
    </source>
</evidence>
<evidence type="ECO:0008006" key="3">
    <source>
        <dbReference type="Google" id="ProtNLM"/>
    </source>
</evidence>
<name>A0A6J4NHV5_9ACTN</name>
<feature type="transmembrane region" description="Helical" evidence="1">
    <location>
        <begin position="42"/>
        <end position="59"/>
    </location>
</feature>
<dbReference type="AlphaFoldDB" id="A0A6J4NHV5"/>
<keyword evidence="1" id="KW-0472">Membrane</keyword>